<feature type="chain" id="PRO_5043944400" evidence="1">
    <location>
        <begin position="24"/>
        <end position="112"/>
    </location>
</feature>
<evidence type="ECO:0000256" key="1">
    <source>
        <dbReference type="SAM" id="SignalP"/>
    </source>
</evidence>
<reference evidence="2 3" key="1">
    <citation type="journal article" date="2021" name="Sci. Rep.">
        <title>Chromosome anchoring in Senegalese sole (Solea senegalensis) reveals sex-associated markers and genome rearrangements in flatfish.</title>
        <authorList>
            <person name="Guerrero-Cozar I."/>
            <person name="Gomez-Garrido J."/>
            <person name="Berbel C."/>
            <person name="Martinez-Blanch J.F."/>
            <person name="Alioto T."/>
            <person name="Claros M.G."/>
            <person name="Gagnaire P.A."/>
            <person name="Manchado M."/>
        </authorList>
    </citation>
    <scope>NUCLEOTIDE SEQUENCE [LARGE SCALE GENOMIC DNA]</scope>
    <source>
        <strain evidence="2">Sse05_10M</strain>
    </source>
</reference>
<keyword evidence="1" id="KW-0732">Signal</keyword>
<dbReference type="Proteomes" id="UP000693946">
    <property type="component" value="Linkage Group LG16"/>
</dbReference>
<protein>
    <submittedName>
        <fullName evidence="2">Uncharacterized protein</fullName>
    </submittedName>
</protein>
<sequence>MAPGHIWRELPATCLLSLRLSKATFTSGPEEKGSPVYESMRATVASATLKLSARLDHSNALRVLNMFTESCEEINDLSSQQQVISPLIDLTVFVFGFKSADSVGFNSPLIRH</sequence>
<dbReference type="AlphaFoldDB" id="A0AAV6S3Z4"/>
<name>A0AAV6S3Z4_SOLSE</name>
<gene>
    <name evidence="2" type="ORF">JOB18_047193</name>
</gene>
<comment type="caution">
    <text evidence="2">The sequence shown here is derived from an EMBL/GenBank/DDBJ whole genome shotgun (WGS) entry which is preliminary data.</text>
</comment>
<accession>A0AAV6S3Z4</accession>
<proteinExistence type="predicted"/>
<keyword evidence="3" id="KW-1185">Reference proteome</keyword>
<dbReference type="EMBL" id="JAGKHQ010000008">
    <property type="protein sequence ID" value="KAG7511335.1"/>
    <property type="molecule type" value="Genomic_DNA"/>
</dbReference>
<feature type="signal peptide" evidence="1">
    <location>
        <begin position="1"/>
        <end position="23"/>
    </location>
</feature>
<evidence type="ECO:0000313" key="3">
    <source>
        <dbReference type="Proteomes" id="UP000693946"/>
    </source>
</evidence>
<evidence type="ECO:0000313" key="2">
    <source>
        <dbReference type="EMBL" id="KAG7511335.1"/>
    </source>
</evidence>
<organism evidence="2 3">
    <name type="scientific">Solea senegalensis</name>
    <name type="common">Senegalese sole</name>
    <dbReference type="NCBI Taxonomy" id="28829"/>
    <lineage>
        <taxon>Eukaryota</taxon>
        <taxon>Metazoa</taxon>
        <taxon>Chordata</taxon>
        <taxon>Craniata</taxon>
        <taxon>Vertebrata</taxon>
        <taxon>Euteleostomi</taxon>
        <taxon>Actinopterygii</taxon>
        <taxon>Neopterygii</taxon>
        <taxon>Teleostei</taxon>
        <taxon>Neoteleostei</taxon>
        <taxon>Acanthomorphata</taxon>
        <taxon>Carangaria</taxon>
        <taxon>Pleuronectiformes</taxon>
        <taxon>Pleuronectoidei</taxon>
        <taxon>Soleidae</taxon>
        <taxon>Solea</taxon>
    </lineage>
</organism>